<protein>
    <recommendedName>
        <fullName evidence="4">Chain length determinant protein</fullName>
    </recommendedName>
</protein>
<name>A0ABX2B366_9BACT</name>
<dbReference type="RefSeq" id="WP_172343889.1">
    <property type="nucleotide sequence ID" value="NZ_CATEIB010000037.1"/>
</dbReference>
<comment type="caution">
    <text evidence="2">The sequence shown here is derived from an EMBL/GenBank/DDBJ whole genome shotgun (WGS) entry which is preliminary data.</text>
</comment>
<dbReference type="Proteomes" id="UP000820977">
    <property type="component" value="Unassembled WGS sequence"/>
</dbReference>
<keyword evidence="1" id="KW-0472">Membrane</keyword>
<evidence type="ECO:0000313" key="3">
    <source>
        <dbReference type="Proteomes" id="UP000820977"/>
    </source>
</evidence>
<reference evidence="2 3" key="1">
    <citation type="submission" date="2020-05" db="EMBL/GenBank/DDBJ databases">
        <title>Distinct polysaccharide utilization as determinants for interspecies competition between intestinal Prevotella spp.</title>
        <authorList>
            <person name="Galvez E.J.C."/>
            <person name="Iljazovic A."/>
            <person name="Strowig T."/>
        </authorList>
    </citation>
    <scope>NUCLEOTIDE SEQUENCE [LARGE SCALE GENOMIC DNA]</scope>
    <source>
        <strain evidence="2 3">PCHR</strain>
    </source>
</reference>
<evidence type="ECO:0000313" key="2">
    <source>
        <dbReference type="EMBL" id="NPE24395.1"/>
    </source>
</evidence>
<evidence type="ECO:0000256" key="1">
    <source>
        <dbReference type="SAM" id="Phobius"/>
    </source>
</evidence>
<proteinExistence type="predicted"/>
<keyword evidence="1" id="KW-0812">Transmembrane</keyword>
<dbReference type="EMBL" id="JABKKJ010000002">
    <property type="protein sequence ID" value="NPE24395.1"/>
    <property type="molecule type" value="Genomic_DNA"/>
</dbReference>
<keyword evidence="1" id="KW-1133">Transmembrane helix</keyword>
<feature type="transmembrane region" description="Helical" evidence="1">
    <location>
        <begin position="27"/>
        <end position="47"/>
    </location>
</feature>
<evidence type="ECO:0008006" key="4">
    <source>
        <dbReference type="Google" id="ProtNLM"/>
    </source>
</evidence>
<gene>
    <name evidence="2" type="ORF">HPS54_02470</name>
</gene>
<accession>A0ABX2B366</accession>
<sequence length="324" mass="37816">MHDKIQPECDKEPERDIFKECLARRKLYAVNGLLSVVLAFIICLSVPKEYAARMEVTDEHKISMELSVGLDPVEAMVKKMQLVQEGMQNPETYAMVIESESFLNRMLRTNVDKYGMTYAEYLRTMNKEPWWAEPFITRDSIYSRRLLDEKIRYKLSGKYFTIKLQVKDNDPEVAAVMTDSLCGLLAEFLEEHRATVNNAKMNDALIQRREARKKYHEAQKEYIAYVQSHTESELTSENAVIGELTSERDNAFNRYNQACMKYEHYRLAINRSLPYFTVLYNPTVPTGPCSPSWGGYIMALLLITWTCTTWWILYKNSILKDKEE</sequence>
<keyword evidence="3" id="KW-1185">Reference proteome</keyword>
<feature type="transmembrane region" description="Helical" evidence="1">
    <location>
        <begin position="293"/>
        <end position="314"/>
    </location>
</feature>
<organism evidence="2 3">
    <name type="scientific">Xylanibacter caecicola</name>
    <dbReference type="NCBI Taxonomy" id="2736294"/>
    <lineage>
        <taxon>Bacteria</taxon>
        <taxon>Pseudomonadati</taxon>
        <taxon>Bacteroidota</taxon>
        <taxon>Bacteroidia</taxon>
        <taxon>Bacteroidales</taxon>
        <taxon>Prevotellaceae</taxon>
        <taxon>Xylanibacter</taxon>
    </lineage>
</organism>